<dbReference type="InterPro" id="IPR011764">
    <property type="entry name" value="Biotin_carboxylation_dom"/>
</dbReference>
<dbReference type="SMART" id="SM00878">
    <property type="entry name" value="Biotin_carb_C"/>
    <property type="match status" value="1"/>
</dbReference>
<accession>X0WE14</accession>
<reference evidence="5" key="1">
    <citation type="journal article" date="2014" name="Front. Microbiol.">
        <title>High frequency of phylogenetically diverse reductive dehalogenase-homologous genes in deep subseafloor sedimentary metagenomes.</title>
        <authorList>
            <person name="Kawai M."/>
            <person name="Futagami T."/>
            <person name="Toyoda A."/>
            <person name="Takaki Y."/>
            <person name="Nishi S."/>
            <person name="Hori S."/>
            <person name="Arai W."/>
            <person name="Tsubouchi T."/>
            <person name="Morono Y."/>
            <person name="Uchiyama I."/>
            <person name="Ito T."/>
            <person name="Fujiyama A."/>
            <person name="Inagaki F."/>
            <person name="Takami H."/>
        </authorList>
    </citation>
    <scope>NUCLEOTIDE SEQUENCE</scope>
    <source>
        <strain evidence="5">Expedition CK06-06</strain>
    </source>
</reference>
<dbReference type="GO" id="GO:0005524">
    <property type="term" value="F:ATP binding"/>
    <property type="evidence" value="ECO:0007669"/>
    <property type="project" value="UniProtKB-KW"/>
</dbReference>
<proteinExistence type="predicted"/>
<keyword evidence="2" id="KW-0547">Nucleotide-binding</keyword>
<name>X0WE14_9ZZZZ</name>
<dbReference type="Pfam" id="PF02785">
    <property type="entry name" value="Biotin_carb_C"/>
    <property type="match status" value="1"/>
</dbReference>
<dbReference type="EMBL" id="BARS01047717">
    <property type="protein sequence ID" value="GAG29229.1"/>
    <property type="molecule type" value="Genomic_DNA"/>
</dbReference>
<dbReference type="Gene3D" id="3.30.470.20">
    <property type="entry name" value="ATP-grasp fold, B domain"/>
    <property type="match status" value="1"/>
</dbReference>
<dbReference type="InterPro" id="IPR051602">
    <property type="entry name" value="ACC_Biotin_Carboxylase"/>
</dbReference>
<feature type="domain" description="Biotin carboxylation" evidence="4">
    <location>
        <begin position="1"/>
        <end position="149"/>
    </location>
</feature>
<gene>
    <name evidence="5" type="ORF">S01H1_71639</name>
</gene>
<keyword evidence="1" id="KW-0436">Ligase</keyword>
<evidence type="ECO:0000256" key="1">
    <source>
        <dbReference type="ARBA" id="ARBA00022598"/>
    </source>
</evidence>
<organism evidence="5">
    <name type="scientific">marine sediment metagenome</name>
    <dbReference type="NCBI Taxonomy" id="412755"/>
    <lineage>
        <taxon>unclassified sequences</taxon>
        <taxon>metagenomes</taxon>
        <taxon>ecological metagenomes</taxon>
    </lineage>
</organism>
<dbReference type="InterPro" id="IPR005482">
    <property type="entry name" value="Biotin_COase_C"/>
</dbReference>
<evidence type="ECO:0000259" key="4">
    <source>
        <dbReference type="PROSITE" id="PS50979"/>
    </source>
</evidence>
<protein>
    <recommendedName>
        <fullName evidence="4">Biotin carboxylation domain-containing protein</fullName>
    </recommendedName>
</protein>
<evidence type="ECO:0000313" key="5">
    <source>
        <dbReference type="EMBL" id="GAG29229.1"/>
    </source>
</evidence>
<evidence type="ECO:0000256" key="3">
    <source>
        <dbReference type="ARBA" id="ARBA00022840"/>
    </source>
</evidence>
<dbReference type="InterPro" id="IPR011054">
    <property type="entry name" value="Rudment_hybrid_motif"/>
</dbReference>
<sequence length="153" mass="17284">PITEMITGEDLLKWQLRIASGEPLTLRQRDITPAGHAIECRINAEDPARDFAPSPGRIEAFVAPGGPAVRWDSHIYQGYVVPPTYDSLLGKLIVHRRTRDEAVNTMRRALSEFVIYPTKTTVSLCRDILNHQAFRKGRCNTAFIEREIVPSMQ</sequence>
<dbReference type="PANTHER" id="PTHR48095:SF2">
    <property type="entry name" value="BIOTIN CARBOXYLASE, CHLOROPLASTIC"/>
    <property type="match status" value="1"/>
</dbReference>
<dbReference type="PANTHER" id="PTHR48095">
    <property type="entry name" value="PYRUVATE CARBOXYLASE SUBUNIT A"/>
    <property type="match status" value="1"/>
</dbReference>
<feature type="non-terminal residue" evidence="5">
    <location>
        <position position="1"/>
    </location>
</feature>
<dbReference type="AlphaFoldDB" id="X0WE14"/>
<comment type="caution">
    <text evidence="5">The sequence shown here is derived from an EMBL/GenBank/DDBJ whole genome shotgun (WGS) entry which is preliminary data.</text>
</comment>
<dbReference type="PROSITE" id="PS50979">
    <property type="entry name" value="BC"/>
    <property type="match status" value="1"/>
</dbReference>
<dbReference type="GO" id="GO:0016874">
    <property type="term" value="F:ligase activity"/>
    <property type="evidence" value="ECO:0007669"/>
    <property type="project" value="UniProtKB-KW"/>
</dbReference>
<evidence type="ECO:0000256" key="2">
    <source>
        <dbReference type="ARBA" id="ARBA00022741"/>
    </source>
</evidence>
<dbReference type="SUPFAM" id="SSF51246">
    <property type="entry name" value="Rudiment single hybrid motif"/>
    <property type="match status" value="1"/>
</dbReference>
<keyword evidence="3" id="KW-0067">ATP-binding</keyword>